<dbReference type="SMART" id="SM00343">
    <property type="entry name" value="ZnF_C2HC"/>
    <property type="match status" value="1"/>
</dbReference>
<keyword evidence="1" id="KW-0479">Metal-binding</keyword>
<dbReference type="SUPFAM" id="SSF57756">
    <property type="entry name" value="Retrovirus zinc finger-like domains"/>
    <property type="match status" value="1"/>
</dbReference>
<dbReference type="GO" id="GO:0008270">
    <property type="term" value="F:zinc ion binding"/>
    <property type="evidence" value="ECO:0007669"/>
    <property type="project" value="UniProtKB-KW"/>
</dbReference>
<dbReference type="InterPro" id="IPR036875">
    <property type="entry name" value="Znf_CCHC_sf"/>
</dbReference>
<keyword evidence="3" id="KW-0695">RNA-directed DNA polymerase</keyword>
<gene>
    <name evidence="3" type="ORF">Tci_877349</name>
</gene>
<feature type="non-terminal residue" evidence="3">
    <location>
        <position position="142"/>
    </location>
</feature>
<reference evidence="3" key="1">
    <citation type="journal article" date="2019" name="Sci. Rep.">
        <title>Draft genome of Tanacetum cinerariifolium, the natural source of mosquito coil.</title>
        <authorList>
            <person name="Yamashiro T."/>
            <person name="Shiraishi A."/>
            <person name="Satake H."/>
            <person name="Nakayama K."/>
        </authorList>
    </citation>
    <scope>NUCLEOTIDE SEQUENCE</scope>
</reference>
<dbReference type="Pfam" id="PF08284">
    <property type="entry name" value="RVP_2"/>
    <property type="match status" value="1"/>
</dbReference>
<dbReference type="InterPro" id="IPR032567">
    <property type="entry name" value="RTL1-rel"/>
</dbReference>
<keyword evidence="1" id="KW-0863">Zinc-finger</keyword>
<evidence type="ECO:0000256" key="1">
    <source>
        <dbReference type="PROSITE-ProRule" id="PRU00047"/>
    </source>
</evidence>
<dbReference type="CDD" id="cd00303">
    <property type="entry name" value="retropepsin_like"/>
    <property type="match status" value="1"/>
</dbReference>
<comment type="caution">
    <text evidence="3">The sequence shown here is derived from an EMBL/GenBank/DDBJ whole genome shotgun (WGS) entry which is preliminary data.</text>
</comment>
<evidence type="ECO:0000259" key="2">
    <source>
        <dbReference type="PROSITE" id="PS50158"/>
    </source>
</evidence>
<proteinExistence type="predicted"/>
<protein>
    <submittedName>
        <fullName evidence="3">Reverse transcriptase domain-containing protein</fullName>
    </submittedName>
</protein>
<feature type="domain" description="CCHC-type" evidence="2">
    <location>
        <begin position="4"/>
        <end position="19"/>
    </location>
</feature>
<dbReference type="EMBL" id="BKCJ011217984">
    <property type="protein sequence ID" value="GFD05380.1"/>
    <property type="molecule type" value="Genomic_DNA"/>
</dbReference>
<dbReference type="GO" id="GO:0006508">
    <property type="term" value="P:proteolysis"/>
    <property type="evidence" value="ECO:0007669"/>
    <property type="project" value="InterPro"/>
</dbReference>
<feature type="non-terminal residue" evidence="3">
    <location>
        <position position="1"/>
    </location>
</feature>
<dbReference type="GO" id="GO:0003676">
    <property type="term" value="F:nucleic acid binding"/>
    <property type="evidence" value="ECO:0007669"/>
    <property type="project" value="InterPro"/>
</dbReference>
<keyword evidence="1" id="KW-0862">Zinc</keyword>
<organism evidence="3">
    <name type="scientific">Tanacetum cinerariifolium</name>
    <name type="common">Dalmatian daisy</name>
    <name type="synonym">Chrysanthemum cinerariifolium</name>
    <dbReference type="NCBI Taxonomy" id="118510"/>
    <lineage>
        <taxon>Eukaryota</taxon>
        <taxon>Viridiplantae</taxon>
        <taxon>Streptophyta</taxon>
        <taxon>Embryophyta</taxon>
        <taxon>Tracheophyta</taxon>
        <taxon>Spermatophyta</taxon>
        <taxon>Magnoliopsida</taxon>
        <taxon>eudicotyledons</taxon>
        <taxon>Gunneridae</taxon>
        <taxon>Pentapetalae</taxon>
        <taxon>asterids</taxon>
        <taxon>campanulids</taxon>
        <taxon>Asterales</taxon>
        <taxon>Asteraceae</taxon>
        <taxon>Asteroideae</taxon>
        <taxon>Anthemideae</taxon>
        <taxon>Anthemidinae</taxon>
        <taxon>Tanacetum</taxon>
    </lineage>
</organism>
<dbReference type="PROSITE" id="PS50158">
    <property type="entry name" value="ZF_CCHC"/>
    <property type="match status" value="1"/>
</dbReference>
<keyword evidence="3" id="KW-0548">Nucleotidyltransferase</keyword>
<dbReference type="Gene3D" id="4.10.60.10">
    <property type="entry name" value="Zinc finger, CCHC-type"/>
    <property type="match status" value="1"/>
</dbReference>
<evidence type="ECO:0000313" key="3">
    <source>
        <dbReference type="EMBL" id="GFD05380.1"/>
    </source>
</evidence>
<dbReference type="GO" id="GO:0004190">
    <property type="term" value="F:aspartic-type endopeptidase activity"/>
    <property type="evidence" value="ECO:0007669"/>
    <property type="project" value="InterPro"/>
</dbReference>
<dbReference type="Pfam" id="PF00098">
    <property type="entry name" value="zf-CCHC"/>
    <property type="match status" value="1"/>
</dbReference>
<name>A0A699T6F3_TANCI</name>
<dbReference type="PANTHER" id="PTHR15503:SF45">
    <property type="entry name" value="RNA-DIRECTED DNA POLYMERASE HOMOLOG"/>
    <property type="match status" value="1"/>
</dbReference>
<dbReference type="PROSITE" id="PS00141">
    <property type="entry name" value="ASP_PROTEASE"/>
    <property type="match status" value="1"/>
</dbReference>
<sequence length="142" mass="15209">GVVCYECGRPGHFRKDCPKLRNQNRGNQIRNKTGNKTGGNEVTARAYAIGGGGTNLDSNVVTGTFLLNNCYASMLFDSGADRSFVSTTFSALLDVAPSTLDTSYAIELADGRILETNIFLRGCTLGLLGHPFDIDLMPVELG</sequence>
<keyword evidence="3" id="KW-0808">Transferase</keyword>
<dbReference type="AlphaFoldDB" id="A0A699T6F3"/>
<dbReference type="PANTHER" id="PTHR15503">
    <property type="entry name" value="LDOC1 RELATED"/>
    <property type="match status" value="1"/>
</dbReference>
<dbReference type="InterPro" id="IPR001969">
    <property type="entry name" value="Aspartic_peptidase_AS"/>
</dbReference>
<accession>A0A699T6F3</accession>
<dbReference type="InterPro" id="IPR001878">
    <property type="entry name" value="Znf_CCHC"/>
</dbReference>
<dbReference type="GO" id="GO:0003964">
    <property type="term" value="F:RNA-directed DNA polymerase activity"/>
    <property type="evidence" value="ECO:0007669"/>
    <property type="project" value="UniProtKB-KW"/>
</dbReference>